<gene>
    <name evidence="1" type="ORF">A3207_09045</name>
</gene>
<accession>A0A8J8TEL4</accession>
<evidence type="ECO:0008006" key="3">
    <source>
        <dbReference type="Google" id="ProtNLM"/>
    </source>
</evidence>
<dbReference type="CDD" id="cd14726">
    <property type="entry name" value="TraB_PrgY-like"/>
    <property type="match status" value="1"/>
</dbReference>
<dbReference type="PANTHER" id="PTHR21530">
    <property type="entry name" value="PHEROMONE SHUTDOWN PROTEIN"/>
    <property type="match status" value="1"/>
</dbReference>
<dbReference type="PANTHER" id="PTHR21530:SF7">
    <property type="entry name" value="TRAB DOMAIN-CONTAINING PROTEIN"/>
    <property type="match status" value="1"/>
</dbReference>
<reference evidence="1" key="1">
    <citation type="submission" date="2016-03" db="EMBL/GenBank/DDBJ databases">
        <authorList>
            <person name="Borrel G."/>
            <person name="Mccann A."/>
            <person name="O'Toole P.W."/>
        </authorList>
    </citation>
    <scope>NUCLEOTIDE SEQUENCE</scope>
    <source>
        <strain evidence="1">183</strain>
    </source>
</reference>
<dbReference type="EMBL" id="LVVT01000019">
    <property type="protein sequence ID" value="TQS81948.1"/>
    <property type="molecule type" value="Genomic_DNA"/>
</dbReference>
<dbReference type="InterPro" id="IPR002816">
    <property type="entry name" value="TraB/PrgY/GumN_fam"/>
</dbReference>
<proteinExistence type="predicted"/>
<dbReference type="Pfam" id="PF01963">
    <property type="entry name" value="TraB_PrgY_gumN"/>
    <property type="match status" value="1"/>
</dbReference>
<dbReference type="RefSeq" id="WP_400256506.1">
    <property type="nucleotide sequence ID" value="NZ_CAYAYE010000019.1"/>
</dbReference>
<evidence type="ECO:0000313" key="1">
    <source>
        <dbReference type="EMBL" id="TQS81948.1"/>
    </source>
</evidence>
<evidence type="ECO:0000313" key="2">
    <source>
        <dbReference type="Proteomes" id="UP000752814"/>
    </source>
</evidence>
<sequence>MITILGVGHVFDIAKQVRHIILQSDSKAVCIELDPVRYHALRNPDKEKAKTGLTYDMMASFQSKIAEDYGGEAGDEMIAAVDTATEMGIAFCLIDVDARSLFDRILKEMTFGEKAKLFFSSFAALFVRKKTIEEELSSYEDNTELYMATMGKQFPTMKRILVDERNEIMSKNIIKAADMYGDVAVVIGDGHVDGILKILGDRETKVFRLKDIRNMECPESDVKLEQDNLTLKYSFEQKIE</sequence>
<name>A0A8J8TEL4_9ARCH</name>
<dbReference type="AlphaFoldDB" id="A0A8J8TEL4"/>
<dbReference type="Proteomes" id="UP000752814">
    <property type="component" value="Unassembled WGS sequence"/>
</dbReference>
<protein>
    <recommendedName>
        <fullName evidence="3">Conjugal transfer protein TraB</fullName>
    </recommendedName>
</protein>
<dbReference type="InterPro" id="IPR046345">
    <property type="entry name" value="TraB_PrgY-like"/>
</dbReference>
<comment type="caution">
    <text evidence="1">The sequence shown here is derived from an EMBL/GenBank/DDBJ whole genome shotgun (WGS) entry which is preliminary data.</text>
</comment>
<organism evidence="1 2">
    <name type="scientific">Candidatus Methanomassiliicoccus intestinalis</name>
    <dbReference type="NCBI Taxonomy" id="1406512"/>
    <lineage>
        <taxon>Archaea</taxon>
        <taxon>Methanobacteriati</taxon>
        <taxon>Thermoplasmatota</taxon>
        <taxon>Thermoplasmata</taxon>
        <taxon>Methanomassiliicoccales</taxon>
        <taxon>Methanomassiliicoccaceae</taxon>
        <taxon>Methanomassiliicoccus</taxon>
    </lineage>
</organism>